<dbReference type="OrthoDB" id="3985792at2"/>
<evidence type="ECO:0000313" key="2">
    <source>
        <dbReference type="EMBL" id="EWC59043.1"/>
    </source>
</evidence>
<feature type="signal peptide" evidence="1">
    <location>
        <begin position="1"/>
        <end position="18"/>
    </location>
</feature>
<organism evidence="2 3">
    <name type="scientific">Actinokineospora spheciospongiae</name>
    <dbReference type="NCBI Taxonomy" id="909613"/>
    <lineage>
        <taxon>Bacteria</taxon>
        <taxon>Bacillati</taxon>
        <taxon>Actinomycetota</taxon>
        <taxon>Actinomycetes</taxon>
        <taxon>Pseudonocardiales</taxon>
        <taxon>Pseudonocardiaceae</taxon>
        <taxon>Actinokineospora</taxon>
    </lineage>
</organism>
<feature type="chain" id="PRO_5038408682" evidence="1">
    <location>
        <begin position="19"/>
        <end position="379"/>
    </location>
</feature>
<accession>W7IES7</accession>
<dbReference type="eggNOG" id="COG5563">
    <property type="taxonomic scope" value="Bacteria"/>
</dbReference>
<comment type="caution">
    <text evidence="2">The sequence shown here is derived from an EMBL/GenBank/DDBJ whole genome shotgun (WGS) entry which is preliminary data.</text>
</comment>
<dbReference type="InterPro" id="IPR014262">
    <property type="entry name" value="HAF_rpt"/>
</dbReference>
<dbReference type="Proteomes" id="UP000019277">
    <property type="component" value="Unassembled WGS sequence"/>
</dbReference>
<dbReference type="STRING" id="909613.UO65_5710"/>
<evidence type="ECO:0000313" key="3">
    <source>
        <dbReference type="Proteomes" id="UP000019277"/>
    </source>
</evidence>
<proteinExistence type="predicted"/>
<sequence>MRALVLTAALLATVTVAAATETGSGSPRLRPLPLPGPDTEAGLTGMTATGMVHGFVRGRGGPARAAVWRGGRLTLLERTGPSTPTAANDHDQVVGSYTRRPGEEERAVLWTGGRRVDLHPRGAFRSAAVGITDRAEVLVVSHHVSSDTLGTARRLSLWRPGGWRTLVEDGRFHDPVLGAAGDVAVLVDDRALLFPRGRGPGIRLVGLGGGAPVPMGINAGGAVLLACEDDGRGRAALWRDGGLTDLGSLGGGDTRFVGTGPRHGPWLNASGEVTGLSETRDGRYHAFRWRRGVMTDLTPHAPYSTSYAINERGDIAGEVPAPGAAGTHALLWKRRSTTDLGAATPGNLTMPTALHPRLPQVAGMDAAPGSSATSLFTSQ</sequence>
<protein>
    <submittedName>
        <fullName evidence="2">Uncharacterized protein</fullName>
    </submittedName>
</protein>
<dbReference type="RefSeq" id="WP_035288411.1">
    <property type="nucleotide sequence ID" value="NZ_AYXG01000222.1"/>
</dbReference>
<gene>
    <name evidence="2" type="ORF">UO65_5710</name>
</gene>
<dbReference type="AlphaFoldDB" id="W7IES7"/>
<dbReference type="NCBIfam" id="TIGR02913">
    <property type="entry name" value="HAF_rpt"/>
    <property type="match status" value="1"/>
</dbReference>
<evidence type="ECO:0000256" key="1">
    <source>
        <dbReference type="SAM" id="SignalP"/>
    </source>
</evidence>
<reference evidence="2 3" key="1">
    <citation type="journal article" date="2014" name="Genome Announc.">
        <title>Draft Genome Sequence of the Antitrypanosomally Active Sponge-Associated Bacterium Actinokineospora sp. Strain EG49.</title>
        <authorList>
            <person name="Harjes J."/>
            <person name="Ryu T."/>
            <person name="Abdelmohsen U.R."/>
            <person name="Moitinho-Silva L."/>
            <person name="Horn H."/>
            <person name="Ravasi T."/>
            <person name="Hentschel U."/>
        </authorList>
    </citation>
    <scope>NUCLEOTIDE SEQUENCE [LARGE SCALE GENOMIC DNA]</scope>
    <source>
        <strain evidence="2 3">EG49</strain>
    </source>
</reference>
<name>W7IES7_9PSEU</name>
<keyword evidence="1" id="KW-0732">Signal</keyword>
<dbReference type="EMBL" id="AYXG01000222">
    <property type="protein sequence ID" value="EWC59043.1"/>
    <property type="molecule type" value="Genomic_DNA"/>
</dbReference>
<keyword evidence="3" id="KW-1185">Reference proteome</keyword>